<comment type="caution">
    <text evidence="1">The sequence shown here is derived from an EMBL/GenBank/DDBJ whole genome shotgun (WGS) entry which is preliminary data.</text>
</comment>
<reference evidence="1 2" key="1">
    <citation type="submission" date="2019-11" db="EMBL/GenBank/DDBJ databases">
        <title>Whole genome sequence of Oryza granulata.</title>
        <authorList>
            <person name="Li W."/>
        </authorList>
    </citation>
    <scope>NUCLEOTIDE SEQUENCE [LARGE SCALE GENOMIC DNA]</scope>
    <source>
        <strain evidence="2">cv. Menghai</strain>
        <tissue evidence="1">Leaf</tissue>
    </source>
</reference>
<organism evidence="1 2">
    <name type="scientific">Oryza meyeriana var. granulata</name>
    <dbReference type="NCBI Taxonomy" id="110450"/>
    <lineage>
        <taxon>Eukaryota</taxon>
        <taxon>Viridiplantae</taxon>
        <taxon>Streptophyta</taxon>
        <taxon>Embryophyta</taxon>
        <taxon>Tracheophyta</taxon>
        <taxon>Spermatophyta</taxon>
        <taxon>Magnoliopsida</taxon>
        <taxon>Liliopsida</taxon>
        <taxon>Poales</taxon>
        <taxon>Poaceae</taxon>
        <taxon>BOP clade</taxon>
        <taxon>Oryzoideae</taxon>
        <taxon>Oryzeae</taxon>
        <taxon>Oryzinae</taxon>
        <taxon>Oryza</taxon>
        <taxon>Oryza meyeriana</taxon>
    </lineage>
</organism>
<dbReference type="AlphaFoldDB" id="A0A6G1EXG9"/>
<name>A0A6G1EXG9_9ORYZ</name>
<evidence type="ECO:0000313" key="2">
    <source>
        <dbReference type="Proteomes" id="UP000479710"/>
    </source>
</evidence>
<keyword evidence="2" id="KW-1185">Reference proteome</keyword>
<dbReference type="EMBL" id="SPHZ02000002">
    <property type="protein sequence ID" value="KAF0929368.1"/>
    <property type="molecule type" value="Genomic_DNA"/>
</dbReference>
<dbReference type="OrthoDB" id="2789670at2759"/>
<sequence>MTRHAEASIRKGNKLMDSALRQQQQLRDTMAAQPGSIDEDLLDMLLRIQMEDALDVPLAIDNIKAVLLTTPDR</sequence>
<protein>
    <recommendedName>
        <fullName evidence="3">DOG1 domain-containing protein</fullName>
    </recommendedName>
</protein>
<accession>A0A6G1EXG9</accession>
<evidence type="ECO:0008006" key="3">
    <source>
        <dbReference type="Google" id="ProtNLM"/>
    </source>
</evidence>
<dbReference type="Proteomes" id="UP000479710">
    <property type="component" value="Unassembled WGS sequence"/>
</dbReference>
<proteinExistence type="predicted"/>
<gene>
    <name evidence="1" type="ORF">E2562_021396</name>
</gene>
<evidence type="ECO:0000313" key="1">
    <source>
        <dbReference type="EMBL" id="KAF0929368.1"/>
    </source>
</evidence>